<dbReference type="Proteomes" id="UP000572051">
    <property type="component" value="Unassembled WGS sequence"/>
</dbReference>
<evidence type="ECO:0000313" key="2">
    <source>
        <dbReference type="Proteomes" id="UP000572051"/>
    </source>
</evidence>
<proteinExistence type="predicted"/>
<keyword evidence="2" id="KW-1185">Reference proteome</keyword>
<gene>
    <name evidence="1" type="ORF">HNR10_003149</name>
</gene>
<comment type="caution">
    <text evidence="1">The sequence shown here is derived from an EMBL/GenBank/DDBJ whole genome shotgun (WGS) entry which is preliminary data.</text>
</comment>
<dbReference type="EMBL" id="JACCFS010000001">
    <property type="protein sequence ID" value="NYJ35268.1"/>
    <property type="molecule type" value="Genomic_DNA"/>
</dbReference>
<sequence>MTEATEVTALEDRFVVAPVDAPGRWVVHRPVDPEGDGYTHTVEVELSDDGISARGRSAFEGRTPENLRDFLVALAEDWRGWPGTRSWTSLEREMTVEAHHNGRSQVSLAITLRRADLHHTSDAWSARVVVTVEAGEELRRIADAADRLLRP</sequence>
<dbReference type="AlphaFoldDB" id="A0A7Z0JAG4"/>
<name>A0A7Z0JAG4_9ACTN</name>
<dbReference type="Pfam" id="PF19739">
    <property type="entry name" value="DUF6228"/>
    <property type="match status" value="1"/>
</dbReference>
<dbReference type="RefSeq" id="WP_179824337.1">
    <property type="nucleotide sequence ID" value="NZ_JACCFS010000001.1"/>
</dbReference>
<evidence type="ECO:0000313" key="1">
    <source>
        <dbReference type="EMBL" id="NYJ35268.1"/>
    </source>
</evidence>
<dbReference type="InterPro" id="IPR046196">
    <property type="entry name" value="DUF6228"/>
</dbReference>
<protein>
    <submittedName>
        <fullName evidence="1">Uncharacterized protein</fullName>
    </submittedName>
</protein>
<accession>A0A7Z0JAG4</accession>
<organism evidence="1 2">
    <name type="scientific">Nocardiopsis aegyptia</name>
    <dbReference type="NCBI Taxonomy" id="220378"/>
    <lineage>
        <taxon>Bacteria</taxon>
        <taxon>Bacillati</taxon>
        <taxon>Actinomycetota</taxon>
        <taxon>Actinomycetes</taxon>
        <taxon>Streptosporangiales</taxon>
        <taxon>Nocardiopsidaceae</taxon>
        <taxon>Nocardiopsis</taxon>
    </lineage>
</organism>
<reference evidence="1 2" key="1">
    <citation type="submission" date="2020-07" db="EMBL/GenBank/DDBJ databases">
        <title>Sequencing the genomes of 1000 actinobacteria strains.</title>
        <authorList>
            <person name="Klenk H.-P."/>
        </authorList>
    </citation>
    <scope>NUCLEOTIDE SEQUENCE [LARGE SCALE GENOMIC DNA]</scope>
    <source>
        <strain evidence="1 2">DSM 44442</strain>
    </source>
</reference>